<proteinExistence type="predicted"/>
<dbReference type="EMBL" id="CAJZBQ010000039">
    <property type="protein sequence ID" value="CAG9325662.1"/>
    <property type="molecule type" value="Genomic_DNA"/>
</dbReference>
<dbReference type="AlphaFoldDB" id="A0AAU9JEG2"/>
<evidence type="ECO:0000313" key="2">
    <source>
        <dbReference type="EMBL" id="CAG9325662.1"/>
    </source>
</evidence>
<accession>A0AAU9JEG2</accession>
<feature type="region of interest" description="Disordered" evidence="1">
    <location>
        <begin position="60"/>
        <end position="82"/>
    </location>
</feature>
<organism evidence="2 3">
    <name type="scientific">Blepharisma stoltei</name>
    <dbReference type="NCBI Taxonomy" id="1481888"/>
    <lineage>
        <taxon>Eukaryota</taxon>
        <taxon>Sar</taxon>
        <taxon>Alveolata</taxon>
        <taxon>Ciliophora</taxon>
        <taxon>Postciliodesmatophora</taxon>
        <taxon>Heterotrichea</taxon>
        <taxon>Heterotrichida</taxon>
        <taxon>Blepharismidae</taxon>
        <taxon>Blepharisma</taxon>
    </lineage>
</organism>
<reference evidence="2" key="1">
    <citation type="submission" date="2021-09" db="EMBL/GenBank/DDBJ databases">
        <authorList>
            <consortium name="AG Swart"/>
            <person name="Singh M."/>
            <person name="Singh A."/>
            <person name="Seah K."/>
            <person name="Emmerich C."/>
        </authorList>
    </citation>
    <scope>NUCLEOTIDE SEQUENCE</scope>
    <source>
        <strain evidence="2">ATCC30299</strain>
    </source>
</reference>
<gene>
    <name evidence="2" type="ORF">BSTOLATCC_MIC39458</name>
</gene>
<evidence type="ECO:0008006" key="4">
    <source>
        <dbReference type="Google" id="ProtNLM"/>
    </source>
</evidence>
<dbReference type="Proteomes" id="UP001162131">
    <property type="component" value="Unassembled WGS sequence"/>
</dbReference>
<comment type="caution">
    <text evidence="2">The sequence shown here is derived from an EMBL/GenBank/DDBJ whole genome shotgun (WGS) entry which is preliminary data.</text>
</comment>
<name>A0AAU9JEG2_9CILI</name>
<evidence type="ECO:0000256" key="1">
    <source>
        <dbReference type="SAM" id="MobiDB-lite"/>
    </source>
</evidence>
<protein>
    <recommendedName>
        <fullName evidence="4">LITAF domain-containing protein</fullName>
    </recommendedName>
</protein>
<sequence>MSMHENEEHELKLSFLDAMRESSNSIITKSILRKTLENLDKLENSLDSCQVLYGKCPYQPPHSKNTKKNSNNNSVTRSMESPLRNHCPSVVIKNVNQSYQGMFKNMKQTACNQDNISEFSFIDEDRYTKKCKIPSPLKRCPSHKSPIKRYQNSEIRSSTPYSSFSSDASKNPVNYSKLTEPITPNYAFELRNSNNALLNSHLASTLIIEPETTEQKSPNFTFEKNIKSQIQKNCQGNINRMYCSICSSETPVEITFRLQSLGVWKSIQYFFSSIRSCGDVKLLNKYQEVLHICKRCGNVLARVQGL</sequence>
<keyword evidence="3" id="KW-1185">Reference proteome</keyword>
<evidence type="ECO:0000313" key="3">
    <source>
        <dbReference type="Proteomes" id="UP001162131"/>
    </source>
</evidence>